<feature type="transmembrane region" description="Helical" evidence="1">
    <location>
        <begin position="193"/>
        <end position="217"/>
    </location>
</feature>
<dbReference type="KEGG" id="scs:Sta7437_2520"/>
<evidence type="ECO:0000313" key="3">
    <source>
        <dbReference type="Proteomes" id="UP000010473"/>
    </source>
</evidence>
<keyword evidence="3" id="KW-1185">Reference proteome</keyword>
<feature type="transmembrane region" description="Helical" evidence="1">
    <location>
        <begin position="49"/>
        <end position="71"/>
    </location>
</feature>
<feature type="transmembrane region" description="Helical" evidence="1">
    <location>
        <begin position="91"/>
        <end position="113"/>
    </location>
</feature>
<dbReference type="HOGENOM" id="CLU_072761_0_0_3"/>
<dbReference type="Proteomes" id="UP000010473">
    <property type="component" value="Chromosome"/>
</dbReference>
<keyword evidence="1" id="KW-1133">Transmembrane helix</keyword>
<evidence type="ECO:0000313" key="2">
    <source>
        <dbReference type="EMBL" id="AFZ36053.1"/>
    </source>
</evidence>
<dbReference type="EMBL" id="CP003653">
    <property type="protein sequence ID" value="AFZ36053.1"/>
    <property type="molecule type" value="Genomic_DNA"/>
</dbReference>
<dbReference type="PATRIC" id="fig|111780.3.peg.2622"/>
<dbReference type="STRING" id="111780.Sta7437_2520"/>
<dbReference type="AlphaFoldDB" id="K9XU31"/>
<name>K9XU31_STAC7</name>
<gene>
    <name evidence="2" type="ordered locus">Sta7437_2520</name>
</gene>
<evidence type="ECO:0000256" key="1">
    <source>
        <dbReference type="SAM" id="Phobius"/>
    </source>
</evidence>
<accession>K9XU31</accession>
<dbReference type="OrthoDB" id="451488at2"/>
<organism evidence="2 3">
    <name type="scientific">Stanieria cyanosphaera (strain ATCC 29371 / PCC 7437)</name>
    <dbReference type="NCBI Taxonomy" id="111780"/>
    <lineage>
        <taxon>Bacteria</taxon>
        <taxon>Bacillati</taxon>
        <taxon>Cyanobacteriota</taxon>
        <taxon>Cyanophyceae</taxon>
        <taxon>Pleurocapsales</taxon>
        <taxon>Dermocarpellaceae</taxon>
        <taxon>Stanieria</taxon>
    </lineage>
</organism>
<evidence type="ECO:0008006" key="4">
    <source>
        <dbReference type="Google" id="ProtNLM"/>
    </source>
</evidence>
<proteinExistence type="predicted"/>
<dbReference type="eggNOG" id="ENOG5031B6Q">
    <property type="taxonomic scope" value="Bacteria"/>
</dbReference>
<protein>
    <recommendedName>
        <fullName evidence="4">Multidrug resistance protein (Efflux pump/antiporter)</fullName>
    </recommendedName>
</protein>
<keyword evidence="1" id="KW-0812">Transmembrane</keyword>
<keyword evidence="1" id="KW-0472">Membrane</keyword>
<feature type="transmembrane region" description="Helical" evidence="1">
    <location>
        <begin position="159"/>
        <end position="181"/>
    </location>
</feature>
<reference evidence="3" key="1">
    <citation type="journal article" date="2013" name="Proc. Natl. Acad. Sci. U.S.A.">
        <title>Improving the coverage of the cyanobacterial phylum using diversity-driven genome sequencing.</title>
        <authorList>
            <person name="Shih P.M."/>
            <person name="Wu D."/>
            <person name="Latifi A."/>
            <person name="Axen S.D."/>
            <person name="Fewer D.P."/>
            <person name="Talla E."/>
            <person name="Calteau A."/>
            <person name="Cai F."/>
            <person name="Tandeau de Marsac N."/>
            <person name="Rippka R."/>
            <person name="Herdman M."/>
            <person name="Sivonen K."/>
            <person name="Coursin T."/>
            <person name="Laurent T."/>
            <person name="Goodwin L."/>
            <person name="Nolan M."/>
            <person name="Davenport K.W."/>
            <person name="Han C.S."/>
            <person name="Rubin E.M."/>
            <person name="Eisen J.A."/>
            <person name="Woyke T."/>
            <person name="Gugger M."/>
            <person name="Kerfeld C.A."/>
        </authorList>
    </citation>
    <scope>NUCLEOTIDE SEQUENCE [LARGE SCALE GENOMIC DNA]</scope>
    <source>
        <strain evidence="3">ATCC 29371 / PCC 7437</strain>
    </source>
</reference>
<sequence>MYNSYFSIIKNFINSPTATKIQSESLSINSSCQTNSFEIYISTQIITRFLSLTALCLIFASMVGQLYQYLISQDTYRRIIALFYVDNEKNFPTAYSFCLLLFCSFLLAIITFIQAKNRTRYTLHWRGLSAIFLFLALDELCEFHELLTNTTRNTFNTSGFLYFAWVIPAIGLLSLFILAYLKFIFALPSQSRLGFLCSGTVFVAGAIGMEIIGGWLVDFYNFKNLTYMFIATAEETLEMFGIIIFINTLLNYLGNFTQSWKISLKN</sequence>
<dbReference type="RefSeq" id="WP_015193721.1">
    <property type="nucleotide sequence ID" value="NC_019748.1"/>
</dbReference>